<comment type="caution">
    <text evidence="2">The sequence shown here is derived from an EMBL/GenBank/DDBJ whole genome shotgun (WGS) entry which is preliminary data.</text>
</comment>
<protein>
    <submittedName>
        <fullName evidence="2">Uncharacterized protein</fullName>
    </submittedName>
</protein>
<evidence type="ECO:0000313" key="2">
    <source>
        <dbReference type="EMBL" id="PSJ47873.1"/>
    </source>
</evidence>
<keyword evidence="1" id="KW-0732">Signal</keyword>
<feature type="signal peptide" evidence="1">
    <location>
        <begin position="1"/>
        <end position="21"/>
    </location>
</feature>
<proteinExistence type="predicted"/>
<dbReference type="Proteomes" id="UP000240243">
    <property type="component" value="Unassembled WGS sequence"/>
</dbReference>
<keyword evidence="3" id="KW-1185">Reference proteome</keyword>
<name>A0A2P7RCG4_9GAMM</name>
<dbReference type="AlphaFoldDB" id="A0A2P7RCG4"/>
<organism evidence="2 3">
    <name type="scientific">Zobellella endophytica</name>
    <dbReference type="NCBI Taxonomy" id="2116700"/>
    <lineage>
        <taxon>Bacteria</taxon>
        <taxon>Pseudomonadati</taxon>
        <taxon>Pseudomonadota</taxon>
        <taxon>Gammaproteobacteria</taxon>
        <taxon>Aeromonadales</taxon>
        <taxon>Aeromonadaceae</taxon>
        <taxon>Zobellella</taxon>
    </lineage>
</organism>
<reference evidence="2 3" key="1">
    <citation type="submission" date="2018-03" db="EMBL/GenBank/DDBJ databases">
        <title>The draft genome of Zobellella sp. 59N8.</title>
        <authorList>
            <person name="Liu L."/>
            <person name="Li L."/>
            <person name="Zhang X."/>
            <person name="Liang L."/>
            <person name="Wang T."/>
        </authorList>
    </citation>
    <scope>NUCLEOTIDE SEQUENCE [LARGE SCALE GENOMIC DNA]</scope>
    <source>
        <strain evidence="2 3">59N8</strain>
    </source>
</reference>
<evidence type="ECO:0000313" key="3">
    <source>
        <dbReference type="Proteomes" id="UP000240243"/>
    </source>
</evidence>
<sequence length="179" mass="19593">MKSAGVISGILLSLHSSLAIAQEALSNLLSVDVEGVVVIPTIAEGRLLYLHGIAGEGVYISRNDAGELCMVKPLHIVAGNVEEGGIRIHETGPLTLRIYSDRISATLKQGEQVTSEKLRVTDKEDDSSSDVVIENGMSRQMHFILNPRRKWTSWLRGERPKSSCKTVTEEEIARLSSTR</sequence>
<dbReference type="RefSeq" id="WP_106728284.1">
    <property type="nucleotide sequence ID" value="NZ_PXYG01000001.1"/>
</dbReference>
<dbReference type="EMBL" id="PXYG01000001">
    <property type="protein sequence ID" value="PSJ47873.1"/>
    <property type="molecule type" value="Genomic_DNA"/>
</dbReference>
<gene>
    <name evidence="2" type="ORF">C7H85_03410</name>
</gene>
<evidence type="ECO:0000256" key="1">
    <source>
        <dbReference type="SAM" id="SignalP"/>
    </source>
</evidence>
<accession>A0A2P7RCG4</accession>
<feature type="chain" id="PRO_5015135797" evidence="1">
    <location>
        <begin position="22"/>
        <end position="179"/>
    </location>
</feature>
<dbReference type="OrthoDB" id="5592434at2"/>